<keyword evidence="2 6" id="KW-1003">Cell membrane</keyword>
<dbReference type="AlphaFoldDB" id="A0A8S9XZJ9"/>
<comment type="function">
    <text evidence="6">Gustatory receptor which mediates acceptance or avoidance behavior, depending on its substrates.</text>
</comment>
<dbReference type="GO" id="GO:0007165">
    <property type="term" value="P:signal transduction"/>
    <property type="evidence" value="ECO:0007669"/>
    <property type="project" value="UniProtKB-KW"/>
</dbReference>
<evidence type="ECO:0000313" key="8">
    <source>
        <dbReference type="Proteomes" id="UP000466442"/>
    </source>
</evidence>
<dbReference type="Pfam" id="PF08395">
    <property type="entry name" value="7tm_7"/>
    <property type="match status" value="1"/>
</dbReference>
<keyword evidence="4 6" id="KW-1133">Transmembrane helix</keyword>
<evidence type="ECO:0000256" key="5">
    <source>
        <dbReference type="ARBA" id="ARBA00023136"/>
    </source>
</evidence>
<evidence type="ECO:0000256" key="1">
    <source>
        <dbReference type="ARBA" id="ARBA00004651"/>
    </source>
</evidence>
<evidence type="ECO:0000313" key="7">
    <source>
        <dbReference type="EMBL" id="KAF6213718.1"/>
    </source>
</evidence>
<accession>A0A8S9XZJ9</accession>
<dbReference type="InterPro" id="IPR013604">
    <property type="entry name" value="7TM_chemorcpt"/>
</dbReference>
<feature type="transmembrane region" description="Helical" evidence="6">
    <location>
        <begin position="121"/>
        <end position="143"/>
    </location>
</feature>
<evidence type="ECO:0000256" key="4">
    <source>
        <dbReference type="ARBA" id="ARBA00022989"/>
    </source>
</evidence>
<evidence type="ECO:0000256" key="2">
    <source>
        <dbReference type="ARBA" id="ARBA00022475"/>
    </source>
</evidence>
<comment type="similarity">
    <text evidence="6">Belongs to the insect chemoreceptor superfamily. Gustatory receptor (GR) family.</text>
</comment>
<feature type="transmembrane region" description="Helical" evidence="6">
    <location>
        <begin position="68"/>
        <end position="90"/>
    </location>
</feature>
<dbReference type="EMBL" id="WIXP02000003">
    <property type="protein sequence ID" value="KAF6213718.1"/>
    <property type="molecule type" value="Genomic_DNA"/>
</dbReference>
<comment type="caution">
    <text evidence="7">The sequence shown here is derived from an EMBL/GenBank/DDBJ whole genome shotgun (WGS) entry which is preliminary data.</text>
</comment>
<protein>
    <recommendedName>
        <fullName evidence="6">Gustatory receptor</fullName>
    </recommendedName>
</protein>
<sequence length="302" mass="34465">MPQKLEAAVGLPLKLSQVFGLFPYDSRTMERSFWGLTSLLLMALVSANLYFAVNTTSMLNFDTFVSNLFQFLTVTPWLSSCALLLSSFSIRSEISGVVKRIQLVERRFNLNSRRCAPRSPFLLDFAVRTVGILCEITASYILVRGKTIEQFLIRLVGFYLTHFIQNVYELQFLAFIHLLTSWFSLLSKRLTLKSAITFLESYNDLSVACDELNRAFKVQNFVTVSNNFLLCVVDSYICQTTSSGVITAVTVNTFMRVALRIYQMNVFMISLANLTKQARHFDEVLYTLTITEDTKWLARDVS</sequence>
<evidence type="ECO:0000256" key="6">
    <source>
        <dbReference type="RuleBase" id="RU363108"/>
    </source>
</evidence>
<keyword evidence="5 6" id="KW-0472">Membrane</keyword>
<dbReference type="GO" id="GO:0050909">
    <property type="term" value="P:sensory perception of taste"/>
    <property type="evidence" value="ECO:0007669"/>
    <property type="project" value="InterPro"/>
</dbReference>
<dbReference type="Proteomes" id="UP000466442">
    <property type="component" value="Unassembled WGS sequence"/>
</dbReference>
<feature type="transmembrane region" description="Helical" evidence="6">
    <location>
        <begin position="33"/>
        <end position="53"/>
    </location>
</feature>
<keyword evidence="3 6" id="KW-0812">Transmembrane</keyword>
<evidence type="ECO:0000256" key="3">
    <source>
        <dbReference type="ARBA" id="ARBA00022692"/>
    </source>
</evidence>
<name>A0A8S9XZJ9_APOLU</name>
<keyword evidence="6" id="KW-0807">Transducer</keyword>
<dbReference type="GO" id="GO:0005886">
    <property type="term" value="C:plasma membrane"/>
    <property type="evidence" value="ECO:0007669"/>
    <property type="project" value="UniProtKB-SubCell"/>
</dbReference>
<keyword evidence="6" id="KW-0675">Receptor</keyword>
<reference evidence="7" key="1">
    <citation type="journal article" date="2021" name="Mol. Ecol. Resour.">
        <title>Apolygus lucorum genome provides insights into omnivorousness and mesophyll feeding.</title>
        <authorList>
            <person name="Liu Y."/>
            <person name="Liu H."/>
            <person name="Wang H."/>
            <person name="Huang T."/>
            <person name="Liu B."/>
            <person name="Yang B."/>
            <person name="Yin L."/>
            <person name="Li B."/>
            <person name="Zhang Y."/>
            <person name="Zhang S."/>
            <person name="Jiang F."/>
            <person name="Zhang X."/>
            <person name="Ren Y."/>
            <person name="Wang B."/>
            <person name="Wang S."/>
            <person name="Lu Y."/>
            <person name="Wu K."/>
            <person name="Fan W."/>
            <person name="Wang G."/>
        </authorList>
    </citation>
    <scope>NUCLEOTIDE SEQUENCE</scope>
    <source>
        <strain evidence="7">12Hb</strain>
    </source>
</reference>
<comment type="subcellular location">
    <subcellularLocation>
        <location evidence="1 6">Cell membrane</location>
        <topology evidence="1 6">Multi-pass membrane protein</topology>
    </subcellularLocation>
</comment>
<gene>
    <name evidence="7" type="ORF">GE061_011440</name>
</gene>
<keyword evidence="8" id="KW-1185">Reference proteome</keyword>
<feature type="transmembrane region" description="Helical" evidence="6">
    <location>
        <begin position="163"/>
        <end position="186"/>
    </location>
</feature>
<proteinExistence type="inferred from homology"/>
<organism evidence="7 8">
    <name type="scientific">Apolygus lucorum</name>
    <name type="common">Small green plant bug</name>
    <name type="synonym">Lygocoris lucorum</name>
    <dbReference type="NCBI Taxonomy" id="248454"/>
    <lineage>
        <taxon>Eukaryota</taxon>
        <taxon>Metazoa</taxon>
        <taxon>Ecdysozoa</taxon>
        <taxon>Arthropoda</taxon>
        <taxon>Hexapoda</taxon>
        <taxon>Insecta</taxon>
        <taxon>Pterygota</taxon>
        <taxon>Neoptera</taxon>
        <taxon>Paraneoptera</taxon>
        <taxon>Hemiptera</taxon>
        <taxon>Heteroptera</taxon>
        <taxon>Panheteroptera</taxon>
        <taxon>Cimicomorpha</taxon>
        <taxon>Miridae</taxon>
        <taxon>Mirini</taxon>
        <taxon>Apolygus</taxon>
    </lineage>
</organism>
<comment type="caution">
    <text evidence="6">Lacks conserved residue(s) required for the propagation of feature annotation.</text>
</comment>